<protein>
    <recommendedName>
        <fullName evidence="1">DUF4371 domain-containing protein</fullName>
    </recommendedName>
</protein>
<dbReference type="InterPro" id="IPR012337">
    <property type="entry name" value="RNaseH-like_sf"/>
</dbReference>
<evidence type="ECO:0000313" key="2">
    <source>
        <dbReference type="EMBL" id="KAK7871552.1"/>
    </source>
</evidence>
<dbReference type="PANTHER" id="PTHR45749">
    <property type="match status" value="1"/>
</dbReference>
<dbReference type="PANTHER" id="PTHR45749:SF35">
    <property type="entry name" value="AC-LIKE TRANSPOSASE-RELATED"/>
    <property type="match status" value="1"/>
</dbReference>
<name>A0AAN9W0U3_9ORTH</name>
<sequence>MAFRGTSDKLYTKNNGKYLGLIQLMAKCDPVMQDHISQILRNESRVHYCSKTIANELIQVLAQEVKSEIILIIQKVKYFSIIADCTPDVSRIEQLSLTLRYVDVINKNDEVEICERFIEFTTISDSTGQGLSGVIMELLQRNQLQLKNCRGQGYDNGANMKGKHNGVQRKILDLNPLAFFMPCGCHSLNLLLCDAAKTSVKSVNLFGILGRLYSLFAGSVCRWDILLHHVKQFTLKRLSDTRWEAKVSSVKAVRFQIGEIHDALITLAKKEKQHNPDIAHEALTLTEQLQKFDFLVSLVVWYDILFQINTISKVMQSKSMDLCKVVELIKNCAEFLKEYRDNGLKRAITNAKELAQILEVEPKFVSAKRIRYVKRQFDYEGQDDSLSRKTPEKQFEIEFFNPLLDVALQAITERFEQLNQYADTWSFLFNIKKITIYRRVRKTLL</sequence>
<reference evidence="2 3" key="1">
    <citation type="submission" date="2024-03" db="EMBL/GenBank/DDBJ databases">
        <title>The genome assembly and annotation of the cricket Gryllus longicercus Weissman &amp; Gray.</title>
        <authorList>
            <person name="Szrajer S."/>
            <person name="Gray D."/>
            <person name="Ylla G."/>
        </authorList>
    </citation>
    <scope>NUCLEOTIDE SEQUENCE [LARGE SCALE GENOMIC DNA]</scope>
    <source>
        <strain evidence="2">DAG 2021-001</strain>
        <tissue evidence="2">Whole body minus gut</tissue>
    </source>
</reference>
<proteinExistence type="predicted"/>
<evidence type="ECO:0000259" key="1">
    <source>
        <dbReference type="Pfam" id="PF14291"/>
    </source>
</evidence>
<dbReference type="InterPro" id="IPR025398">
    <property type="entry name" value="DUF4371"/>
</dbReference>
<dbReference type="Pfam" id="PF14291">
    <property type="entry name" value="DUF4371"/>
    <property type="match status" value="1"/>
</dbReference>
<dbReference type="EMBL" id="JAZDUA010000037">
    <property type="protein sequence ID" value="KAK7871552.1"/>
    <property type="molecule type" value="Genomic_DNA"/>
</dbReference>
<keyword evidence="3" id="KW-1185">Reference proteome</keyword>
<dbReference type="AlphaFoldDB" id="A0AAN9W0U3"/>
<gene>
    <name evidence="2" type="ORF">R5R35_010352</name>
</gene>
<evidence type="ECO:0000313" key="3">
    <source>
        <dbReference type="Proteomes" id="UP001378592"/>
    </source>
</evidence>
<accession>A0AAN9W0U3</accession>
<comment type="caution">
    <text evidence="2">The sequence shown here is derived from an EMBL/GenBank/DDBJ whole genome shotgun (WGS) entry which is preliminary data.</text>
</comment>
<dbReference type="Proteomes" id="UP001378592">
    <property type="component" value="Unassembled WGS sequence"/>
</dbReference>
<organism evidence="2 3">
    <name type="scientific">Gryllus longicercus</name>
    <dbReference type="NCBI Taxonomy" id="2509291"/>
    <lineage>
        <taxon>Eukaryota</taxon>
        <taxon>Metazoa</taxon>
        <taxon>Ecdysozoa</taxon>
        <taxon>Arthropoda</taxon>
        <taxon>Hexapoda</taxon>
        <taxon>Insecta</taxon>
        <taxon>Pterygota</taxon>
        <taxon>Neoptera</taxon>
        <taxon>Polyneoptera</taxon>
        <taxon>Orthoptera</taxon>
        <taxon>Ensifera</taxon>
        <taxon>Gryllidea</taxon>
        <taxon>Grylloidea</taxon>
        <taxon>Gryllidae</taxon>
        <taxon>Gryllinae</taxon>
        <taxon>Gryllus</taxon>
    </lineage>
</organism>
<dbReference type="SUPFAM" id="SSF53098">
    <property type="entry name" value="Ribonuclease H-like"/>
    <property type="match status" value="1"/>
</dbReference>
<feature type="domain" description="DUF4371" evidence="1">
    <location>
        <begin position="2"/>
        <end position="166"/>
    </location>
</feature>